<evidence type="ECO:0000313" key="2">
    <source>
        <dbReference type="Proteomes" id="UP001320148"/>
    </source>
</evidence>
<dbReference type="Proteomes" id="UP001320148">
    <property type="component" value="Chromosome"/>
</dbReference>
<proteinExistence type="predicted"/>
<evidence type="ECO:0000313" key="1">
    <source>
        <dbReference type="EMBL" id="BCS96335.1"/>
    </source>
</evidence>
<protein>
    <submittedName>
        <fullName evidence="1">Uncharacterized protein</fullName>
    </submittedName>
</protein>
<dbReference type="EMBL" id="AP024488">
    <property type="protein sequence ID" value="BCS96335.1"/>
    <property type="molecule type" value="Genomic_DNA"/>
</dbReference>
<sequence length="69" mass="7250">MTGDSCVQPNVLEQKVLGGLLHVSGVKKNINGQVSLKNRSALSRGMRGNALRQPAFKVAHLAAGGGLWI</sequence>
<reference evidence="1 2" key="1">
    <citation type="submission" date="2021-02" db="EMBL/GenBank/DDBJ databases">
        <title>Complete genome of Desulfoluna sp. strain ASN36.</title>
        <authorList>
            <person name="Takahashi A."/>
            <person name="Kojima H."/>
            <person name="Fukui M."/>
        </authorList>
    </citation>
    <scope>NUCLEOTIDE SEQUENCE [LARGE SCALE GENOMIC DNA]</scope>
    <source>
        <strain evidence="1 2">ASN36</strain>
    </source>
</reference>
<name>A0ABM7PGK7_9BACT</name>
<gene>
    <name evidence="1" type="ORF">DSLASN_19670</name>
</gene>
<accession>A0ABM7PGK7</accession>
<keyword evidence="2" id="KW-1185">Reference proteome</keyword>
<organism evidence="1 2">
    <name type="scientific">Desulfoluna limicola</name>
    <dbReference type="NCBI Taxonomy" id="2810562"/>
    <lineage>
        <taxon>Bacteria</taxon>
        <taxon>Pseudomonadati</taxon>
        <taxon>Thermodesulfobacteriota</taxon>
        <taxon>Desulfobacteria</taxon>
        <taxon>Desulfobacterales</taxon>
        <taxon>Desulfolunaceae</taxon>
        <taxon>Desulfoluna</taxon>
    </lineage>
</organism>